<evidence type="ECO:0000313" key="2">
    <source>
        <dbReference type="Proteomes" id="UP001234798"/>
    </source>
</evidence>
<protein>
    <recommendedName>
        <fullName evidence="3">50S ribosomal protein L29</fullName>
    </recommendedName>
</protein>
<organism evidence="1 2">
    <name type="scientific">Achromobacter seleniivolatilans</name>
    <dbReference type="NCBI Taxonomy" id="3047478"/>
    <lineage>
        <taxon>Bacteria</taxon>
        <taxon>Pseudomonadati</taxon>
        <taxon>Pseudomonadota</taxon>
        <taxon>Betaproteobacteria</taxon>
        <taxon>Burkholderiales</taxon>
        <taxon>Alcaligenaceae</taxon>
        <taxon>Achromobacter</taxon>
    </lineage>
</organism>
<gene>
    <name evidence="1" type="ORF">RAS12_04040</name>
</gene>
<dbReference type="EMBL" id="CP132976">
    <property type="protein sequence ID" value="WMD21553.1"/>
    <property type="molecule type" value="Genomic_DNA"/>
</dbReference>
<name>A0ABY9M5T5_9BURK</name>
<reference evidence="1 2" key="1">
    <citation type="submission" date="2023-08" db="EMBL/GenBank/DDBJ databases">
        <title>Achromobacter seleniivolatilans sp. nov., isolated from seleniferous soil.</title>
        <authorList>
            <person name="Zhang S."/>
            <person name="Li K."/>
            <person name="Peng J."/>
            <person name="Zhao Q."/>
            <person name="Wang H."/>
            <person name="Guo Y."/>
        </authorList>
    </citation>
    <scope>NUCLEOTIDE SEQUENCE [LARGE SCALE GENOMIC DNA]</scope>
    <source>
        <strain evidence="1 2">R39</strain>
    </source>
</reference>
<accession>A0ABY9M5T5</accession>
<dbReference type="RefSeq" id="WP_306945371.1">
    <property type="nucleotide sequence ID" value="NZ_CP132976.1"/>
</dbReference>
<keyword evidence="2" id="KW-1185">Reference proteome</keyword>
<proteinExistence type="predicted"/>
<evidence type="ECO:0008006" key="3">
    <source>
        <dbReference type="Google" id="ProtNLM"/>
    </source>
</evidence>
<evidence type="ECO:0000313" key="1">
    <source>
        <dbReference type="EMBL" id="WMD21553.1"/>
    </source>
</evidence>
<dbReference type="Proteomes" id="UP001234798">
    <property type="component" value="Chromosome"/>
</dbReference>
<sequence length="56" mass="6342">MIKRDDFLASEIRELERMLEAIPASSVIQRISIQNRLKTVREALEREIASAKASTG</sequence>